<evidence type="ECO:0000313" key="3">
    <source>
        <dbReference type="EMBL" id="OBZ68359.1"/>
    </source>
</evidence>
<comment type="caution">
    <text evidence="3">The sequence shown here is derived from an EMBL/GenBank/DDBJ whole genome shotgun (WGS) entry which is preliminary data.</text>
</comment>
<dbReference type="PANTHER" id="PTHR13383:SF11">
    <property type="entry name" value="RIBONUCLEASE H2 SUBUNIT B"/>
    <property type="match status" value="1"/>
</dbReference>
<dbReference type="STRING" id="5627.A0A1C7LWI9"/>
<gene>
    <name evidence="3" type="ORF">A0H81_11736</name>
</gene>
<dbReference type="InterPro" id="IPR019024">
    <property type="entry name" value="RNase_H2_suB_wHTH"/>
</dbReference>
<dbReference type="Pfam" id="PF09468">
    <property type="entry name" value="RNase_H2-Ydr279"/>
    <property type="match status" value="1"/>
</dbReference>
<dbReference type="Gene3D" id="1.10.20.120">
    <property type="match status" value="1"/>
</dbReference>
<dbReference type="AlphaFoldDB" id="A0A1C7LWI9"/>
<proteinExistence type="predicted"/>
<dbReference type="Proteomes" id="UP000092993">
    <property type="component" value="Unassembled WGS sequence"/>
</dbReference>
<dbReference type="GO" id="GO:0006401">
    <property type="term" value="P:RNA catabolic process"/>
    <property type="evidence" value="ECO:0007669"/>
    <property type="project" value="TreeGrafter"/>
</dbReference>
<evidence type="ECO:0000259" key="2">
    <source>
        <dbReference type="Pfam" id="PF09468"/>
    </source>
</evidence>
<dbReference type="PANTHER" id="PTHR13383">
    <property type="entry name" value="RIBONUCLEASE H2 SUBUNIT B"/>
    <property type="match status" value="1"/>
</dbReference>
<dbReference type="InterPro" id="IPR040456">
    <property type="entry name" value="RNase_H2_suB"/>
</dbReference>
<protein>
    <recommendedName>
        <fullName evidence="2">Ribonuclease H2 subunit B wHTH domain-containing protein</fullName>
    </recommendedName>
</protein>
<reference evidence="3 4" key="1">
    <citation type="submission" date="2016-03" db="EMBL/GenBank/DDBJ databases">
        <title>Whole genome sequencing of Grifola frondosa 9006-11.</title>
        <authorList>
            <person name="Min B."/>
            <person name="Park H."/>
            <person name="Kim J.-G."/>
            <person name="Cho H."/>
            <person name="Oh Y.-L."/>
            <person name="Kong W.-S."/>
            <person name="Choi I.-G."/>
        </authorList>
    </citation>
    <scope>NUCLEOTIDE SEQUENCE [LARGE SCALE GENOMIC DNA]</scope>
    <source>
        <strain evidence="3 4">9006-11</strain>
    </source>
</reference>
<feature type="region of interest" description="Disordered" evidence="1">
    <location>
        <begin position="104"/>
        <end position="131"/>
    </location>
</feature>
<dbReference type="GO" id="GO:0005654">
    <property type="term" value="C:nucleoplasm"/>
    <property type="evidence" value="ECO:0007669"/>
    <property type="project" value="TreeGrafter"/>
</dbReference>
<dbReference type="OrthoDB" id="29098at2759"/>
<accession>A0A1C7LWI9</accession>
<feature type="domain" description="Ribonuclease H2 subunit B wHTH" evidence="2">
    <location>
        <begin position="1"/>
        <end position="72"/>
    </location>
</feature>
<dbReference type="EMBL" id="LUGG01000022">
    <property type="protein sequence ID" value="OBZ68359.1"/>
    <property type="molecule type" value="Genomic_DNA"/>
</dbReference>
<name>A0A1C7LWI9_GRIFR</name>
<evidence type="ECO:0000256" key="1">
    <source>
        <dbReference type="SAM" id="MobiDB-lite"/>
    </source>
</evidence>
<dbReference type="OMA" id="EKMCAET"/>
<dbReference type="GO" id="GO:0032299">
    <property type="term" value="C:ribonuclease H2 complex"/>
    <property type="evidence" value="ECO:0007669"/>
    <property type="project" value="InterPro"/>
</dbReference>
<sequence length="151" mass="17043">MKRICETKEISADITVYRYSPQQVLEYLQMKVSRLAERRCSKCLESLLATGRLRSACDLISQYIPQDVYTSLLSSYDFTALEAYLKAAQAELFNLAAADMNKMEAKESGQKSVDNKKRKGQQKPSQGVEKLKKANIKGMAKISSFFQKPGK</sequence>
<evidence type="ECO:0000313" key="4">
    <source>
        <dbReference type="Proteomes" id="UP000092993"/>
    </source>
</evidence>
<organism evidence="3 4">
    <name type="scientific">Grifola frondosa</name>
    <name type="common">Maitake</name>
    <name type="synonym">Polyporus frondosus</name>
    <dbReference type="NCBI Taxonomy" id="5627"/>
    <lineage>
        <taxon>Eukaryota</taxon>
        <taxon>Fungi</taxon>
        <taxon>Dikarya</taxon>
        <taxon>Basidiomycota</taxon>
        <taxon>Agaricomycotina</taxon>
        <taxon>Agaricomycetes</taxon>
        <taxon>Polyporales</taxon>
        <taxon>Grifolaceae</taxon>
        <taxon>Grifola</taxon>
    </lineage>
</organism>
<keyword evidence="4" id="KW-1185">Reference proteome</keyword>
<feature type="compositionally biased region" description="Basic and acidic residues" evidence="1">
    <location>
        <begin position="104"/>
        <end position="115"/>
    </location>
</feature>